<dbReference type="PANTHER" id="PTHR45749">
    <property type="match status" value="1"/>
</dbReference>
<dbReference type="SMART" id="SM00597">
    <property type="entry name" value="ZnF_TTF"/>
    <property type="match status" value="1"/>
</dbReference>
<dbReference type="InterPro" id="IPR012337">
    <property type="entry name" value="RNaseH-like_sf"/>
</dbReference>
<feature type="compositionally biased region" description="Basic and acidic residues" evidence="1">
    <location>
        <begin position="41"/>
        <end position="56"/>
    </location>
</feature>
<evidence type="ECO:0000256" key="1">
    <source>
        <dbReference type="SAM" id="MobiDB-lite"/>
    </source>
</evidence>
<proteinExistence type="predicted"/>
<dbReference type="Proteomes" id="UP001152523">
    <property type="component" value="Unassembled WGS sequence"/>
</dbReference>
<dbReference type="AlphaFoldDB" id="A0AAV0CPV7"/>
<dbReference type="SUPFAM" id="SSF53098">
    <property type="entry name" value="Ribonuclease H-like"/>
    <property type="match status" value="1"/>
</dbReference>
<dbReference type="EMBL" id="CAMAPF010000035">
    <property type="protein sequence ID" value="CAH9080748.1"/>
    <property type="molecule type" value="Genomic_DNA"/>
</dbReference>
<keyword evidence="4" id="KW-1185">Reference proteome</keyword>
<reference evidence="3" key="1">
    <citation type="submission" date="2022-07" db="EMBL/GenBank/DDBJ databases">
        <authorList>
            <person name="Macas J."/>
            <person name="Novak P."/>
            <person name="Neumann P."/>
        </authorList>
    </citation>
    <scope>NUCLEOTIDE SEQUENCE</scope>
</reference>
<evidence type="ECO:0000259" key="2">
    <source>
        <dbReference type="SMART" id="SM00597"/>
    </source>
</evidence>
<comment type="caution">
    <text evidence="3">The sequence shown here is derived from an EMBL/GenBank/DDBJ whole genome shotgun (WGS) entry which is preliminary data.</text>
</comment>
<accession>A0AAV0CPV7</accession>
<evidence type="ECO:0000313" key="3">
    <source>
        <dbReference type="EMBL" id="CAH9080748.1"/>
    </source>
</evidence>
<gene>
    <name evidence="3" type="ORF">CEPIT_LOCUS7419</name>
</gene>
<dbReference type="PANTHER" id="PTHR45749:SF34">
    <property type="entry name" value="ZINC FINGER MYM-TYPE PROTEIN 1-LIKE"/>
    <property type="match status" value="1"/>
</dbReference>
<sequence length="443" mass="50340">MSLDKFVIKTKRSLIGGVSSSIVPNQSISSVENATASNENIARDERNERDKRARTESTHEWDIISDPFLRKPINEYASGIRDDVMRAYVVKGACQPASHKFPRTEFGKTLRSFRGEWFKTWEWLEYSISKDAAFCFWCYLFHGHEGKRFGDDVFVRTGFRKWKKAPEKFRDHVGIVESVHNDARTQFFAFKNQKQSISRSLSSGTQLLGAAYRTRLNASVDCARFLIAQGLAFRGHNERESSLNRGNFLELLEWYSARNVDVAKVVKDNALSNHQLTSPMIQKDIINACASQTTKAIINDLGDKFFSLLIDEARDSSVKEQMAVVVRYVNDHGVVIERFLGVKHVVETTSLSLKSGIDDFFSKHELSMSRVRGQGYDGASNMRGELNGLKTLILNENPHARYIHCFAHQLQLVVVVVSQKNNFVSDFFEYLSMITNMVGSSCK</sequence>
<feature type="domain" description="TTF-type" evidence="2">
    <location>
        <begin position="109"/>
        <end position="203"/>
    </location>
</feature>
<dbReference type="InterPro" id="IPR025398">
    <property type="entry name" value="DUF4371"/>
</dbReference>
<dbReference type="Pfam" id="PF14291">
    <property type="entry name" value="DUF4371"/>
    <property type="match status" value="1"/>
</dbReference>
<evidence type="ECO:0000313" key="4">
    <source>
        <dbReference type="Proteomes" id="UP001152523"/>
    </source>
</evidence>
<feature type="region of interest" description="Disordered" evidence="1">
    <location>
        <begin position="33"/>
        <end position="56"/>
    </location>
</feature>
<protein>
    <recommendedName>
        <fullName evidence="2">TTF-type domain-containing protein</fullName>
    </recommendedName>
</protein>
<name>A0AAV0CPV7_9ASTE</name>
<organism evidence="3 4">
    <name type="scientific">Cuscuta epithymum</name>
    <dbReference type="NCBI Taxonomy" id="186058"/>
    <lineage>
        <taxon>Eukaryota</taxon>
        <taxon>Viridiplantae</taxon>
        <taxon>Streptophyta</taxon>
        <taxon>Embryophyta</taxon>
        <taxon>Tracheophyta</taxon>
        <taxon>Spermatophyta</taxon>
        <taxon>Magnoliopsida</taxon>
        <taxon>eudicotyledons</taxon>
        <taxon>Gunneridae</taxon>
        <taxon>Pentapetalae</taxon>
        <taxon>asterids</taxon>
        <taxon>lamiids</taxon>
        <taxon>Solanales</taxon>
        <taxon>Convolvulaceae</taxon>
        <taxon>Cuscuteae</taxon>
        <taxon>Cuscuta</taxon>
        <taxon>Cuscuta subgen. Cuscuta</taxon>
    </lineage>
</organism>
<dbReference type="InterPro" id="IPR006580">
    <property type="entry name" value="Znf_TTF"/>
</dbReference>